<organism evidence="1 2">
    <name type="scientific">Diaporthe vaccinii</name>
    <dbReference type="NCBI Taxonomy" id="105482"/>
    <lineage>
        <taxon>Eukaryota</taxon>
        <taxon>Fungi</taxon>
        <taxon>Dikarya</taxon>
        <taxon>Ascomycota</taxon>
        <taxon>Pezizomycotina</taxon>
        <taxon>Sordariomycetes</taxon>
        <taxon>Sordariomycetidae</taxon>
        <taxon>Diaporthales</taxon>
        <taxon>Diaporthaceae</taxon>
        <taxon>Diaporthe</taxon>
        <taxon>Diaporthe eres species complex</taxon>
    </lineage>
</organism>
<evidence type="ECO:0000313" key="1">
    <source>
        <dbReference type="EMBL" id="KAL2288481.1"/>
    </source>
</evidence>
<reference evidence="1 2" key="1">
    <citation type="submission" date="2024-03" db="EMBL/GenBank/DDBJ databases">
        <title>A high-quality draft genome sequence of Diaporthe vaccinii, a causative agent of upright dieback and viscid rot disease in cranberry plants.</title>
        <authorList>
            <person name="Sarrasin M."/>
            <person name="Lang B.F."/>
            <person name="Burger G."/>
        </authorList>
    </citation>
    <scope>NUCLEOTIDE SEQUENCE [LARGE SCALE GENOMIC DNA]</scope>
    <source>
        <strain evidence="1 2">IS7</strain>
    </source>
</reference>
<sequence length="74" mass="7887">MPNLHPLIERWPAGDDGAIAAVSICLSPELGVQGDGRTYRAVRDGTPCNVQSTHNGNVFGWPVPAPSWPVLARP</sequence>
<protein>
    <submittedName>
        <fullName evidence="1">Uncharacterized protein</fullName>
    </submittedName>
</protein>
<comment type="caution">
    <text evidence="1">The sequence shown here is derived from an EMBL/GenBank/DDBJ whole genome shotgun (WGS) entry which is preliminary data.</text>
</comment>
<accession>A0ABR4F1B4</accession>
<proteinExistence type="predicted"/>
<dbReference type="EMBL" id="JBAWTH010000016">
    <property type="protein sequence ID" value="KAL2288481.1"/>
    <property type="molecule type" value="Genomic_DNA"/>
</dbReference>
<gene>
    <name evidence="1" type="ORF">FJTKL_03858</name>
</gene>
<name>A0ABR4F1B4_9PEZI</name>
<keyword evidence="2" id="KW-1185">Reference proteome</keyword>
<dbReference type="Proteomes" id="UP001600888">
    <property type="component" value="Unassembled WGS sequence"/>
</dbReference>
<evidence type="ECO:0000313" key="2">
    <source>
        <dbReference type="Proteomes" id="UP001600888"/>
    </source>
</evidence>